<reference evidence="1 2" key="2">
    <citation type="journal article" date="2017" name="Genome Biol.">
        <title>New reference genome sequences of hot pepper reveal the massive evolution of plant disease-resistance genes by retroduplication.</title>
        <authorList>
            <person name="Kim S."/>
            <person name="Park J."/>
            <person name="Yeom S.I."/>
            <person name="Kim Y.M."/>
            <person name="Seo E."/>
            <person name="Kim K.T."/>
            <person name="Kim M.S."/>
            <person name="Lee J.M."/>
            <person name="Cheong K."/>
            <person name="Shin H.S."/>
            <person name="Kim S.B."/>
            <person name="Han K."/>
            <person name="Lee J."/>
            <person name="Park M."/>
            <person name="Lee H.A."/>
            <person name="Lee H.Y."/>
            <person name="Lee Y."/>
            <person name="Oh S."/>
            <person name="Lee J.H."/>
            <person name="Choi E."/>
            <person name="Choi E."/>
            <person name="Lee S.E."/>
            <person name="Jeon J."/>
            <person name="Kim H."/>
            <person name="Choi G."/>
            <person name="Song H."/>
            <person name="Lee J."/>
            <person name="Lee S.C."/>
            <person name="Kwon J.K."/>
            <person name="Lee H.Y."/>
            <person name="Koo N."/>
            <person name="Hong Y."/>
            <person name="Kim R.W."/>
            <person name="Kang W.H."/>
            <person name="Huh J.H."/>
            <person name="Kang B.C."/>
            <person name="Yang T.J."/>
            <person name="Lee Y.H."/>
            <person name="Bennetzen J.L."/>
            <person name="Choi D."/>
        </authorList>
    </citation>
    <scope>NUCLEOTIDE SEQUENCE [LARGE SCALE GENOMIC DNA]</scope>
    <source>
        <strain evidence="2">cv. CM334</strain>
    </source>
</reference>
<name>A0A2G2WVU8_CAPAN</name>
<protein>
    <submittedName>
        <fullName evidence="1">Uncharacterized protein</fullName>
    </submittedName>
</protein>
<dbReference type="Gramene" id="PHT49300">
    <property type="protein sequence ID" value="PHT49300"/>
    <property type="gene ID" value="T459_35610"/>
</dbReference>
<evidence type="ECO:0000313" key="2">
    <source>
        <dbReference type="Proteomes" id="UP000222542"/>
    </source>
</evidence>
<accession>A0A2G2WVU8</accession>
<keyword evidence="2" id="KW-1185">Reference proteome</keyword>
<evidence type="ECO:0000313" key="1">
    <source>
        <dbReference type="EMBL" id="PHT49300.1"/>
    </source>
</evidence>
<gene>
    <name evidence="1" type="ORF">T459_35610</name>
</gene>
<dbReference type="Proteomes" id="UP000222542">
    <property type="component" value="Unassembled WGS sequence"/>
</dbReference>
<dbReference type="EMBL" id="AYRZ02005091">
    <property type="protein sequence ID" value="PHT49300.1"/>
    <property type="molecule type" value="Genomic_DNA"/>
</dbReference>
<comment type="caution">
    <text evidence="1">The sequence shown here is derived from an EMBL/GenBank/DDBJ whole genome shotgun (WGS) entry which is preliminary data.</text>
</comment>
<reference evidence="1 2" key="1">
    <citation type="journal article" date="2014" name="Nat. Genet.">
        <title>Genome sequence of the hot pepper provides insights into the evolution of pungency in Capsicum species.</title>
        <authorList>
            <person name="Kim S."/>
            <person name="Park M."/>
            <person name="Yeom S.I."/>
            <person name="Kim Y.M."/>
            <person name="Lee J.M."/>
            <person name="Lee H.A."/>
            <person name="Seo E."/>
            <person name="Choi J."/>
            <person name="Cheong K."/>
            <person name="Kim K.T."/>
            <person name="Jung K."/>
            <person name="Lee G.W."/>
            <person name="Oh S.K."/>
            <person name="Bae C."/>
            <person name="Kim S.B."/>
            <person name="Lee H.Y."/>
            <person name="Kim S.Y."/>
            <person name="Kim M.S."/>
            <person name="Kang B.C."/>
            <person name="Jo Y.D."/>
            <person name="Yang H.B."/>
            <person name="Jeong H.J."/>
            <person name="Kang W.H."/>
            <person name="Kwon J.K."/>
            <person name="Shin C."/>
            <person name="Lim J.Y."/>
            <person name="Park J.H."/>
            <person name="Huh J.H."/>
            <person name="Kim J.S."/>
            <person name="Kim B.D."/>
            <person name="Cohen O."/>
            <person name="Paran I."/>
            <person name="Suh M.C."/>
            <person name="Lee S.B."/>
            <person name="Kim Y.K."/>
            <person name="Shin Y."/>
            <person name="Noh S.J."/>
            <person name="Park J."/>
            <person name="Seo Y.S."/>
            <person name="Kwon S.Y."/>
            <person name="Kim H.A."/>
            <person name="Park J.M."/>
            <person name="Kim H.J."/>
            <person name="Choi S.B."/>
            <person name="Bosland P.W."/>
            <person name="Reeves G."/>
            <person name="Jo S.H."/>
            <person name="Lee B.W."/>
            <person name="Cho H.T."/>
            <person name="Choi H.S."/>
            <person name="Lee M.S."/>
            <person name="Yu Y."/>
            <person name="Do Choi Y."/>
            <person name="Park B.S."/>
            <person name="van Deynze A."/>
            <person name="Ashrafi H."/>
            <person name="Hill T."/>
            <person name="Kim W.T."/>
            <person name="Pai H.S."/>
            <person name="Ahn H.K."/>
            <person name="Yeam I."/>
            <person name="Giovannoni J.J."/>
            <person name="Rose J.K."/>
            <person name="Sorensen I."/>
            <person name="Lee S.J."/>
            <person name="Kim R.W."/>
            <person name="Choi I.Y."/>
            <person name="Choi B.S."/>
            <person name="Lim J.S."/>
            <person name="Lee Y.H."/>
            <person name="Choi D."/>
        </authorList>
    </citation>
    <scope>NUCLEOTIDE SEQUENCE [LARGE SCALE GENOMIC DNA]</scope>
    <source>
        <strain evidence="2">cv. CM334</strain>
    </source>
</reference>
<organism evidence="1 2">
    <name type="scientific">Capsicum annuum</name>
    <name type="common">Capsicum pepper</name>
    <dbReference type="NCBI Taxonomy" id="4072"/>
    <lineage>
        <taxon>Eukaryota</taxon>
        <taxon>Viridiplantae</taxon>
        <taxon>Streptophyta</taxon>
        <taxon>Embryophyta</taxon>
        <taxon>Tracheophyta</taxon>
        <taxon>Spermatophyta</taxon>
        <taxon>Magnoliopsida</taxon>
        <taxon>eudicotyledons</taxon>
        <taxon>Gunneridae</taxon>
        <taxon>Pentapetalae</taxon>
        <taxon>asterids</taxon>
        <taxon>lamiids</taxon>
        <taxon>Solanales</taxon>
        <taxon>Solanaceae</taxon>
        <taxon>Solanoideae</taxon>
        <taxon>Capsiceae</taxon>
        <taxon>Capsicum</taxon>
    </lineage>
</organism>
<dbReference type="STRING" id="4072.A0A2G2WVU8"/>
<dbReference type="AlphaFoldDB" id="A0A2G2WVU8"/>
<sequence>MRNLVKVTRNPNNWYQSQLFFCSGKIYPLFPTVTCDHRRLLISSNWWANTSFEVSGPLVRSLVVTGRRSDFPRPHVSSLYHNFKLLRVLDLGSVNVGNDFPVGLEKMTLLKYLEDLPRLSQATQVSRGSMRVQFPFKPQKVNPLRLPPAVGSHISYR</sequence>
<proteinExistence type="predicted"/>